<accession>A0A1W1CPQ7</accession>
<evidence type="ECO:0000313" key="1">
    <source>
        <dbReference type="EMBL" id="SFV67759.1"/>
    </source>
</evidence>
<name>A0A1W1CPQ7_9ZZZZ</name>
<dbReference type="InterPro" id="IPR023614">
    <property type="entry name" value="Porin_dom_sf"/>
</dbReference>
<dbReference type="EMBL" id="FPHH01000105">
    <property type="protein sequence ID" value="SFV67759.1"/>
    <property type="molecule type" value="Genomic_DNA"/>
</dbReference>
<sequence>MAAVPLMVGGLSVNASANDGINILDNVKLKGEIRPRFETAQVKSNKKDRANAFTARTHLVATGDLLGVDGLTATVGIQSVNNFGYTNYNSTQNGETAYDVVADPQQAMLSEASIDYKIDKTALHAGRSHVNLDNQRFIGTVGWRQSERSYDTVYVANSSVENLNLLAAYVYGFAGVKSTTTADTNSVLLHANYKVMKELSITGYGYLLGSIHNTYGVALTGKVNAGAKLSYRAEYAMQSDATLETAHNGKPEADAHYYNLDLGANISGILAGINYEVLSANSGYKDDGKTKQNAFSTPLATAHKFNGWADEFLATPAGGLQDANIRLGYKAKGFGKVLAVYHTFTADEKMGGEDDLGTEFDAVYVNAIPGFKNLKGLVKLASYSKGKVTGYTNDKTVGWVQLDYKF</sequence>
<proteinExistence type="predicted"/>
<evidence type="ECO:0008006" key="2">
    <source>
        <dbReference type="Google" id="ProtNLM"/>
    </source>
</evidence>
<reference evidence="1" key="1">
    <citation type="submission" date="2016-10" db="EMBL/GenBank/DDBJ databases">
        <authorList>
            <person name="de Groot N.N."/>
        </authorList>
    </citation>
    <scope>NUCLEOTIDE SEQUENCE</scope>
</reference>
<organism evidence="1">
    <name type="scientific">hydrothermal vent metagenome</name>
    <dbReference type="NCBI Taxonomy" id="652676"/>
    <lineage>
        <taxon>unclassified sequences</taxon>
        <taxon>metagenomes</taxon>
        <taxon>ecological metagenomes</taxon>
    </lineage>
</organism>
<dbReference type="Gene3D" id="2.40.160.10">
    <property type="entry name" value="Porin"/>
    <property type="match status" value="1"/>
</dbReference>
<dbReference type="AlphaFoldDB" id="A0A1W1CPQ7"/>
<gene>
    <name evidence="1" type="ORF">MNB_SM-5-1344</name>
</gene>
<protein>
    <recommendedName>
        <fullName evidence="2">Alginate export domain-containing protein</fullName>
    </recommendedName>
</protein>